<reference evidence="3 4" key="1">
    <citation type="submission" date="2021-05" db="EMBL/GenBank/DDBJ databases">
        <title>Genome Assembly of Synthetic Allotetraploid Brassica napus Reveals Homoeologous Exchanges between Subgenomes.</title>
        <authorList>
            <person name="Davis J.T."/>
        </authorList>
    </citation>
    <scope>NUCLEOTIDE SEQUENCE [LARGE SCALE GENOMIC DNA]</scope>
    <source>
        <strain evidence="4">cv. Da-Ae</strain>
        <tissue evidence="3">Seedling</tissue>
    </source>
</reference>
<keyword evidence="4" id="KW-1185">Reference proteome</keyword>
<evidence type="ECO:0000256" key="2">
    <source>
        <dbReference type="ARBA" id="ARBA00023306"/>
    </source>
</evidence>
<feature type="non-terminal residue" evidence="3">
    <location>
        <position position="1"/>
    </location>
</feature>
<dbReference type="Proteomes" id="UP000824890">
    <property type="component" value="Unassembled WGS sequence"/>
</dbReference>
<evidence type="ECO:0000313" key="3">
    <source>
        <dbReference type="EMBL" id="KAH0864313.1"/>
    </source>
</evidence>
<keyword evidence="2" id="KW-0131">Cell cycle</keyword>
<evidence type="ECO:0000313" key="4">
    <source>
        <dbReference type="Proteomes" id="UP000824890"/>
    </source>
</evidence>
<name>A0ABQ7YAL9_BRANA</name>
<dbReference type="Gene3D" id="1.10.472.10">
    <property type="entry name" value="Cyclin-like"/>
    <property type="match status" value="1"/>
</dbReference>
<gene>
    <name evidence="3" type="ORF">HID58_081524</name>
</gene>
<sequence>KSIMVLESVLPTHITKIMTASKYVEDLNYRNSYFAKVGELKIDYLRCFCS</sequence>
<dbReference type="Pfam" id="PF08613">
    <property type="entry name" value="Cyclin"/>
    <property type="match status" value="1"/>
</dbReference>
<keyword evidence="1" id="KW-0132">Cell division</keyword>
<protein>
    <submittedName>
        <fullName evidence="3">Uncharacterized protein</fullName>
    </submittedName>
</protein>
<dbReference type="InterPro" id="IPR013922">
    <property type="entry name" value="Cyclin_PHO80-like"/>
</dbReference>
<proteinExistence type="predicted"/>
<accession>A0ABQ7YAL9</accession>
<evidence type="ECO:0000256" key="1">
    <source>
        <dbReference type="ARBA" id="ARBA00022618"/>
    </source>
</evidence>
<comment type="caution">
    <text evidence="3">The sequence shown here is derived from an EMBL/GenBank/DDBJ whole genome shotgun (WGS) entry which is preliminary data.</text>
</comment>
<organism evidence="3 4">
    <name type="scientific">Brassica napus</name>
    <name type="common">Rape</name>
    <dbReference type="NCBI Taxonomy" id="3708"/>
    <lineage>
        <taxon>Eukaryota</taxon>
        <taxon>Viridiplantae</taxon>
        <taxon>Streptophyta</taxon>
        <taxon>Embryophyta</taxon>
        <taxon>Tracheophyta</taxon>
        <taxon>Spermatophyta</taxon>
        <taxon>Magnoliopsida</taxon>
        <taxon>eudicotyledons</taxon>
        <taxon>Gunneridae</taxon>
        <taxon>Pentapetalae</taxon>
        <taxon>rosids</taxon>
        <taxon>malvids</taxon>
        <taxon>Brassicales</taxon>
        <taxon>Brassicaceae</taxon>
        <taxon>Brassiceae</taxon>
        <taxon>Brassica</taxon>
    </lineage>
</organism>
<dbReference type="EMBL" id="JAGKQM010000018">
    <property type="protein sequence ID" value="KAH0864313.1"/>
    <property type="molecule type" value="Genomic_DNA"/>
</dbReference>